<accession>A0A852W4Q2</accession>
<dbReference type="EMBL" id="PHUJ01000003">
    <property type="protein sequence ID" value="PKB30539.1"/>
    <property type="molecule type" value="Genomic_DNA"/>
</dbReference>
<dbReference type="Proteomes" id="UP000232453">
    <property type="component" value="Unassembled WGS sequence"/>
</dbReference>
<dbReference type="EMBL" id="JACCCZ010000001">
    <property type="protein sequence ID" value="NYG03943.1"/>
    <property type="molecule type" value="Genomic_DNA"/>
</dbReference>
<organism evidence="1 4">
    <name type="scientific">Pseudonocardia alni</name>
    <name type="common">Amycolata alni</name>
    <dbReference type="NCBI Taxonomy" id="33907"/>
    <lineage>
        <taxon>Bacteria</taxon>
        <taxon>Bacillati</taxon>
        <taxon>Actinomycetota</taxon>
        <taxon>Actinomycetes</taxon>
        <taxon>Pseudonocardiales</taxon>
        <taxon>Pseudonocardiaceae</taxon>
        <taxon>Pseudonocardia</taxon>
    </lineage>
</organism>
<dbReference type="InterPro" id="IPR004378">
    <property type="entry name" value="F420H2_quin_Rdtase"/>
</dbReference>
<gene>
    <name evidence="2" type="ORF">ATL51_2210</name>
    <name evidence="1" type="ORF">HDA37_004228</name>
</gene>
<reference evidence="1 4" key="1">
    <citation type="submission" date="2020-07" db="EMBL/GenBank/DDBJ databases">
        <title>Sequencing the genomes of 1000 actinobacteria strains.</title>
        <authorList>
            <person name="Klenk H.-P."/>
        </authorList>
    </citation>
    <scope>NUCLEOTIDE SEQUENCE [LARGE SCALE GENOMIC DNA]</scope>
    <source>
        <strain evidence="2 3">DSM 44104</strain>
        <strain evidence="1 4">DSM 44749</strain>
    </source>
</reference>
<proteinExistence type="predicted"/>
<dbReference type="AlphaFoldDB" id="A0A852W4Q2"/>
<accession>A0AA44UNE8</accession>
<evidence type="ECO:0000313" key="1">
    <source>
        <dbReference type="EMBL" id="NYG03943.1"/>
    </source>
</evidence>
<dbReference type="Proteomes" id="UP000549695">
    <property type="component" value="Unassembled WGS sequence"/>
</dbReference>
<keyword evidence="4" id="KW-1185">Reference proteome</keyword>
<dbReference type="Pfam" id="PF04075">
    <property type="entry name" value="F420H2_quin_red"/>
    <property type="match status" value="1"/>
</dbReference>
<name>A0A852W4Q2_PSEA5</name>
<comment type="caution">
    <text evidence="1">The sequence shown here is derived from an EMBL/GenBank/DDBJ whole genome shotgun (WGS) entry which is preliminary data.</text>
</comment>
<evidence type="ECO:0000313" key="3">
    <source>
        <dbReference type="Proteomes" id="UP000232453"/>
    </source>
</evidence>
<evidence type="ECO:0000313" key="2">
    <source>
        <dbReference type="EMBL" id="PKB30539.1"/>
    </source>
</evidence>
<sequence>MSDRDYRAPGMLVRRVLNPLVGALAQRGITPGDTAVLAVRGRRSGRIRTVPLTPVLLDGTRHLISPRGETDWVLNLRAAGGSAELRGRGGAEPVSAVELDAAAAVPVLRAYVRGLGRAAGMLFDDVDPASTDAELAAAAPRHPVFALR</sequence>
<dbReference type="InterPro" id="IPR012349">
    <property type="entry name" value="Split_barrel_FMN-bd"/>
</dbReference>
<dbReference type="Gene3D" id="2.30.110.10">
    <property type="entry name" value="Electron Transport, Fmn-binding Protein, Chain A"/>
    <property type="match status" value="1"/>
</dbReference>
<protein>
    <submittedName>
        <fullName evidence="2">Uncharacterized protein DUF385</fullName>
    </submittedName>
</protein>
<evidence type="ECO:0000313" key="4">
    <source>
        <dbReference type="Proteomes" id="UP000549695"/>
    </source>
</evidence>
<dbReference type="GeneID" id="98053920"/>
<dbReference type="RefSeq" id="WP_253067394.1">
    <property type="nucleotide sequence ID" value="NZ_BAAAJZ010000003.1"/>
</dbReference>
<dbReference type="GO" id="GO:0016491">
    <property type="term" value="F:oxidoreductase activity"/>
    <property type="evidence" value="ECO:0007669"/>
    <property type="project" value="InterPro"/>
</dbReference>